<dbReference type="GO" id="GO:0005737">
    <property type="term" value="C:cytoplasm"/>
    <property type="evidence" value="ECO:0007669"/>
    <property type="project" value="UniProtKB-SubCell"/>
</dbReference>
<dbReference type="CDD" id="cd03419">
    <property type="entry name" value="GRX_GRXh_1_2_like"/>
    <property type="match status" value="1"/>
</dbReference>
<dbReference type="STRING" id="4155.A0A022S2R1"/>
<evidence type="ECO:0000259" key="5">
    <source>
        <dbReference type="Pfam" id="PF00462"/>
    </source>
</evidence>
<keyword evidence="4" id="KW-0676">Redox-active center</keyword>
<reference evidence="6 7" key="1">
    <citation type="journal article" date="2013" name="Proc. Natl. Acad. Sci. U.S.A.">
        <title>Fine-scale variation in meiotic recombination in Mimulus inferred from population shotgun sequencing.</title>
        <authorList>
            <person name="Hellsten U."/>
            <person name="Wright K.M."/>
            <person name="Jenkins J."/>
            <person name="Shu S."/>
            <person name="Yuan Y."/>
            <person name="Wessler S.R."/>
            <person name="Schmutz J."/>
            <person name="Willis J.H."/>
            <person name="Rokhsar D.S."/>
        </authorList>
    </citation>
    <scope>NUCLEOTIDE SEQUENCE [LARGE SCALE GENOMIC DNA]</scope>
    <source>
        <strain evidence="7">cv. DUN x IM62</strain>
    </source>
</reference>
<dbReference type="EMBL" id="KI630180">
    <property type="protein sequence ID" value="EYU45570.1"/>
    <property type="molecule type" value="Genomic_DNA"/>
</dbReference>
<comment type="similarity">
    <text evidence="2">Belongs to the glutaredoxin family. CC-type subfamily.</text>
</comment>
<gene>
    <name evidence="6" type="ORF">MIMGU_mgv1a024526mg</name>
</gene>
<dbReference type="NCBIfam" id="TIGR02189">
    <property type="entry name" value="GlrX-like_plant"/>
    <property type="match status" value="1"/>
</dbReference>
<dbReference type="SUPFAM" id="SSF52833">
    <property type="entry name" value="Thioredoxin-like"/>
    <property type="match status" value="1"/>
</dbReference>
<evidence type="ECO:0000313" key="6">
    <source>
        <dbReference type="EMBL" id="EYU45570.1"/>
    </source>
</evidence>
<dbReference type="AlphaFoldDB" id="A0A022S2R1"/>
<dbReference type="eggNOG" id="KOG1752">
    <property type="taxonomic scope" value="Eukaryota"/>
</dbReference>
<evidence type="ECO:0000256" key="3">
    <source>
        <dbReference type="ARBA" id="ARBA00022490"/>
    </source>
</evidence>
<dbReference type="InterPro" id="IPR036249">
    <property type="entry name" value="Thioredoxin-like_sf"/>
</dbReference>
<evidence type="ECO:0000256" key="1">
    <source>
        <dbReference type="ARBA" id="ARBA00004496"/>
    </source>
</evidence>
<comment type="subcellular location">
    <subcellularLocation>
        <location evidence="1">Cytoplasm</location>
    </subcellularLocation>
</comment>
<dbReference type="InterPro" id="IPR011905">
    <property type="entry name" value="GlrX-like_pln_2"/>
</dbReference>
<dbReference type="InterPro" id="IPR014025">
    <property type="entry name" value="Glutaredoxin_subgr"/>
</dbReference>
<evidence type="ECO:0000313" key="7">
    <source>
        <dbReference type="Proteomes" id="UP000030748"/>
    </source>
</evidence>
<evidence type="ECO:0000256" key="2">
    <source>
        <dbReference type="ARBA" id="ARBA00007568"/>
    </source>
</evidence>
<name>A0A022S2R1_ERYGU</name>
<dbReference type="PROSITE" id="PS51354">
    <property type="entry name" value="GLUTAREDOXIN_2"/>
    <property type="match status" value="1"/>
</dbReference>
<protein>
    <recommendedName>
        <fullName evidence="5">Glutaredoxin domain-containing protein</fullName>
    </recommendedName>
</protein>
<sequence length="94" mass="10033">MERISEMVSDNPVVIFSKSSCWVSHSIKSLLYGLGANLTVYDLDLITGGYEIEQALRPLGHSPTVPAVFIGGDFAGGAKEIVTLHVNGSLISKL</sequence>
<dbReference type="PANTHER" id="PTHR10168">
    <property type="entry name" value="GLUTAREDOXIN"/>
    <property type="match status" value="1"/>
</dbReference>
<keyword evidence="3" id="KW-0963">Cytoplasm</keyword>
<keyword evidence="7" id="KW-1185">Reference proteome</keyword>
<dbReference type="Gene3D" id="3.40.30.10">
    <property type="entry name" value="Glutaredoxin"/>
    <property type="match status" value="1"/>
</dbReference>
<dbReference type="InterPro" id="IPR002109">
    <property type="entry name" value="Glutaredoxin"/>
</dbReference>
<feature type="domain" description="Glutaredoxin" evidence="5">
    <location>
        <begin position="13"/>
        <end position="74"/>
    </location>
</feature>
<proteinExistence type="inferred from homology"/>
<dbReference type="Proteomes" id="UP000030748">
    <property type="component" value="Unassembled WGS sequence"/>
</dbReference>
<organism evidence="6 7">
    <name type="scientific">Erythranthe guttata</name>
    <name type="common">Yellow monkey flower</name>
    <name type="synonym">Mimulus guttatus</name>
    <dbReference type="NCBI Taxonomy" id="4155"/>
    <lineage>
        <taxon>Eukaryota</taxon>
        <taxon>Viridiplantae</taxon>
        <taxon>Streptophyta</taxon>
        <taxon>Embryophyta</taxon>
        <taxon>Tracheophyta</taxon>
        <taxon>Spermatophyta</taxon>
        <taxon>Magnoliopsida</taxon>
        <taxon>eudicotyledons</taxon>
        <taxon>Gunneridae</taxon>
        <taxon>Pentapetalae</taxon>
        <taxon>asterids</taxon>
        <taxon>lamiids</taxon>
        <taxon>Lamiales</taxon>
        <taxon>Phrymaceae</taxon>
        <taxon>Erythranthe</taxon>
    </lineage>
</organism>
<dbReference type="Pfam" id="PF00462">
    <property type="entry name" value="Glutaredoxin"/>
    <property type="match status" value="1"/>
</dbReference>
<evidence type="ECO:0000256" key="4">
    <source>
        <dbReference type="ARBA" id="ARBA00023284"/>
    </source>
</evidence>
<accession>A0A022S2R1</accession>
<dbReference type="PRINTS" id="PR00160">
    <property type="entry name" value="GLUTAREDOXIN"/>
</dbReference>